<reference evidence="2" key="2">
    <citation type="submission" date="2010-04" db="EMBL/GenBank/DDBJ databases">
        <authorList>
            <person name="Buell R."/>
            <person name="Hamilton J."/>
            <person name="Hostetler J."/>
        </authorList>
    </citation>
    <scope>NUCLEOTIDE SEQUENCE [LARGE SCALE GENOMIC DNA]</scope>
    <source>
        <strain evidence="2">DAOM:BR144</strain>
    </source>
</reference>
<sequence length="41" mass="4604">MALEGELKRLCHTDLRQYARQAAIHVFGCLSGFEKVNAVDL</sequence>
<evidence type="ECO:0000313" key="2">
    <source>
        <dbReference type="Proteomes" id="UP000019132"/>
    </source>
</evidence>
<dbReference type="VEuPathDB" id="FungiDB:PYU1_G011826"/>
<dbReference type="EMBL" id="GL376637">
    <property type="status" value="NOT_ANNOTATED_CDS"/>
    <property type="molecule type" value="Genomic_DNA"/>
</dbReference>
<organism evidence="1 2">
    <name type="scientific">Globisporangium ultimum (strain ATCC 200006 / CBS 805.95 / DAOM BR144)</name>
    <name type="common">Pythium ultimum</name>
    <dbReference type="NCBI Taxonomy" id="431595"/>
    <lineage>
        <taxon>Eukaryota</taxon>
        <taxon>Sar</taxon>
        <taxon>Stramenopiles</taxon>
        <taxon>Oomycota</taxon>
        <taxon>Peronosporomycetes</taxon>
        <taxon>Pythiales</taxon>
        <taxon>Pythiaceae</taxon>
        <taxon>Globisporangium</taxon>
    </lineage>
</organism>
<dbReference type="InParanoid" id="K3X3Q3"/>
<keyword evidence="2" id="KW-1185">Reference proteome</keyword>
<protein>
    <submittedName>
        <fullName evidence="1">Uncharacterized protein</fullName>
    </submittedName>
</protein>
<dbReference type="HOGENOM" id="CLU_3280767_0_0_1"/>
<proteinExistence type="predicted"/>
<name>K3X3Q3_GLOUD</name>
<dbReference type="Proteomes" id="UP000019132">
    <property type="component" value="Unassembled WGS sequence"/>
</dbReference>
<dbReference type="EnsemblProtists" id="PYU1_T011852">
    <property type="protein sequence ID" value="PYU1_T011852"/>
    <property type="gene ID" value="PYU1_G011826"/>
</dbReference>
<evidence type="ECO:0000313" key="1">
    <source>
        <dbReference type="EnsemblProtists" id="PYU1_T011852"/>
    </source>
</evidence>
<accession>K3X3Q3</accession>
<reference evidence="2" key="1">
    <citation type="journal article" date="2010" name="Genome Biol.">
        <title>Genome sequence of the necrotrophic plant pathogen Pythium ultimum reveals original pathogenicity mechanisms and effector repertoire.</title>
        <authorList>
            <person name="Levesque C.A."/>
            <person name="Brouwer H."/>
            <person name="Cano L."/>
            <person name="Hamilton J.P."/>
            <person name="Holt C."/>
            <person name="Huitema E."/>
            <person name="Raffaele S."/>
            <person name="Robideau G.P."/>
            <person name="Thines M."/>
            <person name="Win J."/>
            <person name="Zerillo M.M."/>
            <person name="Beakes G.W."/>
            <person name="Boore J.L."/>
            <person name="Busam D."/>
            <person name="Dumas B."/>
            <person name="Ferriera S."/>
            <person name="Fuerstenberg S.I."/>
            <person name="Gachon C.M."/>
            <person name="Gaulin E."/>
            <person name="Govers F."/>
            <person name="Grenville-Briggs L."/>
            <person name="Horner N."/>
            <person name="Hostetler J."/>
            <person name="Jiang R.H."/>
            <person name="Johnson J."/>
            <person name="Krajaejun T."/>
            <person name="Lin H."/>
            <person name="Meijer H.J."/>
            <person name="Moore B."/>
            <person name="Morris P."/>
            <person name="Phuntmart V."/>
            <person name="Puiu D."/>
            <person name="Shetty J."/>
            <person name="Stajich J.E."/>
            <person name="Tripathy S."/>
            <person name="Wawra S."/>
            <person name="van West P."/>
            <person name="Whitty B.R."/>
            <person name="Coutinho P.M."/>
            <person name="Henrissat B."/>
            <person name="Martin F."/>
            <person name="Thomas P.D."/>
            <person name="Tyler B.M."/>
            <person name="De Vries R.P."/>
            <person name="Kamoun S."/>
            <person name="Yandell M."/>
            <person name="Tisserat N."/>
            <person name="Buell C.R."/>
        </authorList>
    </citation>
    <scope>NUCLEOTIDE SEQUENCE</scope>
    <source>
        <strain evidence="2">DAOM:BR144</strain>
    </source>
</reference>
<dbReference type="AlphaFoldDB" id="K3X3Q3"/>
<reference evidence="1" key="3">
    <citation type="submission" date="2015-02" db="UniProtKB">
        <authorList>
            <consortium name="EnsemblProtists"/>
        </authorList>
    </citation>
    <scope>IDENTIFICATION</scope>
    <source>
        <strain evidence="1">DAOM BR144</strain>
    </source>
</reference>